<accession>A0ABW9QZE2</accession>
<organism evidence="3 4">
    <name type="scientific">Acidiferrimicrobium australe</name>
    <dbReference type="NCBI Taxonomy" id="2664430"/>
    <lineage>
        <taxon>Bacteria</taxon>
        <taxon>Bacillati</taxon>
        <taxon>Actinomycetota</taxon>
        <taxon>Acidimicrobiia</taxon>
        <taxon>Acidimicrobiales</taxon>
        <taxon>Acidimicrobiaceae</taxon>
        <taxon>Acidiferrimicrobium</taxon>
    </lineage>
</organism>
<feature type="domain" description="DUF6458" evidence="2">
    <location>
        <begin position="6"/>
        <end position="83"/>
    </location>
</feature>
<keyword evidence="1" id="KW-0472">Membrane</keyword>
<evidence type="ECO:0000313" key="4">
    <source>
        <dbReference type="Proteomes" id="UP000437736"/>
    </source>
</evidence>
<gene>
    <name evidence="3" type="ORF">GHK86_21035</name>
</gene>
<comment type="caution">
    <text evidence="3">The sequence shown here is derived from an EMBL/GenBank/DDBJ whole genome shotgun (WGS) entry which is preliminary data.</text>
</comment>
<evidence type="ECO:0000256" key="1">
    <source>
        <dbReference type="SAM" id="Phobius"/>
    </source>
</evidence>
<feature type="transmembrane region" description="Helical" evidence="1">
    <location>
        <begin position="38"/>
        <end position="59"/>
    </location>
</feature>
<name>A0ABW9QZE2_9ACTN</name>
<dbReference type="Proteomes" id="UP000437736">
    <property type="component" value="Unassembled WGS sequence"/>
</dbReference>
<protein>
    <recommendedName>
        <fullName evidence="2">DUF6458 domain-containing protein</fullName>
    </recommendedName>
</protein>
<dbReference type="EMBL" id="WJHE01001516">
    <property type="protein sequence ID" value="MST35205.1"/>
    <property type="molecule type" value="Genomic_DNA"/>
</dbReference>
<keyword evidence="1" id="KW-0812">Transmembrane</keyword>
<keyword evidence="1" id="KW-1133">Transmembrane helix</keyword>
<dbReference type="Pfam" id="PF20059">
    <property type="entry name" value="DUF6458"/>
    <property type="match status" value="1"/>
</dbReference>
<dbReference type="InterPro" id="IPR045597">
    <property type="entry name" value="DUF6458"/>
</dbReference>
<proteinExistence type="predicted"/>
<keyword evidence="4" id="KW-1185">Reference proteome</keyword>
<evidence type="ECO:0000313" key="3">
    <source>
        <dbReference type="EMBL" id="MST35205.1"/>
    </source>
</evidence>
<evidence type="ECO:0000259" key="2">
    <source>
        <dbReference type="Pfam" id="PF20059"/>
    </source>
</evidence>
<sequence>MPYAGGMGTSVVVFAIGAILDFAVNVQSNAVNWHTVGVILMIVGAVGFVVTLVLTMMFNSGGTYRRSRRVTQEPNGTYVEERGTY</sequence>
<reference evidence="3 4" key="1">
    <citation type="submission" date="2019-11" db="EMBL/GenBank/DDBJ databases">
        <title>Acidiferrimicrobium australis gen. nov., sp. nov., an acidophilic and obligately heterotrophic, member of the Actinobacteria that catalyses dissimilatory oxido- reduction of iron isolated from metal-rich acidic water in Chile.</title>
        <authorList>
            <person name="Gonzalez D."/>
            <person name="Huber K."/>
            <person name="Hedrich S."/>
            <person name="Rojas-Villalobos C."/>
            <person name="Quatrini R."/>
            <person name="Dinamarca M.A."/>
            <person name="Schwarz A."/>
            <person name="Canales C."/>
            <person name="Nancucheo I."/>
        </authorList>
    </citation>
    <scope>NUCLEOTIDE SEQUENCE [LARGE SCALE GENOMIC DNA]</scope>
    <source>
        <strain evidence="3 4">USS-CCA1</strain>
    </source>
</reference>